<dbReference type="SUPFAM" id="SSF46785">
    <property type="entry name" value="Winged helix' DNA-binding domain"/>
    <property type="match status" value="1"/>
</dbReference>
<name>A0AAD3HAL8_9STRA</name>
<comment type="subcellular location">
    <subcellularLocation>
        <location evidence="1">Nucleus</location>
    </subcellularLocation>
</comment>
<dbReference type="InterPro" id="IPR036390">
    <property type="entry name" value="WH_DNA-bd_sf"/>
</dbReference>
<reference evidence="5 6" key="1">
    <citation type="journal article" date="2021" name="Sci. Rep.">
        <title>The genome of the diatom Chaetoceros tenuissimus carries an ancient integrated fragment of an extant virus.</title>
        <authorList>
            <person name="Hongo Y."/>
            <person name="Kimura K."/>
            <person name="Takaki Y."/>
            <person name="Yoshida Y."/>
            <person name="Baba S."/>
            <person name="Kobayashi G."/>
            <person name="Nagasaki K."/>
            <person name="Hano T."/>
            <person name="Tomaru Y."/>
        </authorList>
    </citation>
    <scope>NUCLEOTIDE SEQUENCE [LARGE SCALE GENOMIC DNA]</scope>
    <source>
        <strain evidence="5 6">NIES-3715</strain>
    </source>
</reference>
<evidence type="ECO:0000256" key="1">
    <source>
        <dbReference type="ARBA" id="ARBA00004123"/>
    </source>
</evidence>
<evidence type="ECO:0000313" key="5">
    <source>
        <dbReference type="EMBL" id="GFH56104.1"/>
    </source>
</evidence>
<dbReference type="EMBL" id="BLLK01000051">
    <property type="protein sequence ID" value="GFH56104.1"/>
    <property type="molecule type" value="Genomic_DNA"/>
</dbReference>
<keyword evidence="3" id="KW-0539">Nucleus</keyword>
<protein>
    <recommendedName>
        <fullName evidence="4">HSF-type DNA-binding domain-containing protein</fullName>
    </recommendedName>
</protein>
<keyword evidence="2" id="KW-0238">DNA-binding</keyword>
<proteinExistence type="predicted"/>
<evidence type="ECO:0000256" key="2">
    <source>
        <dbReference type="ARBA" id="ARBA00023125"/>
    </source>
</evidence>
<organism evidence="5 6">
    <name type="scientific">Chaetoceros tenuissimus</name>
    <dbReference type="NCBI Taxonomy" id="426638"/>
    <lineage>
        <taxon>Eukaryota</taxon>
        <taxon>Sar</taxon>
        <taxon>Stramenopiles</taxon>
        <taxon>Ochrophyta</taxon>
        <taxon>Bacillariophyta</taxon>
        <taxon>Coscinodiscophyceae</taxon>
        <taxon>Chaetocerotophycidae</taxon>
        <taxon>Chaetocerotales</taxon>
        <taxon>Chaetocerotaceae</taxon>
        <taxon>Chaetoceros</taxon>
    </lineage>
</organism>
<dbReference type="GO" id="GO:0005634">
    <property type="term" value="C:nucleus"/>
    <property type="evidence" value="ECO:0007669"/>
    <property type="project" value="UniProtKB-SubCell"/>
</dbReference>
<dbReference type="Proteomes" id="UP001054902">
    <property type="component" value="Unassembled WGS sequence"/>
</dbReference>
<sequence>MSSEAKNMIAKATNEMLLFFKKRRGMQKKQVAVKLPEKLLYILNECSNEYSEILCWSKDGKSIFFKKPQAFEDIITPRFFKKKCSFDSFTRKARRWGFSTKYIFVKGDKDSGEKYSKVWVFHNPDFTKETGFDRCLHITTTMSIKKYVPRTSTAGSSGKNVTKAMKSFPPKARKVSCDGSMTYSSPSLRSEAIESQSLLPKEKGSNSRNPISMLLEAERLIEDPQIKEPLPALPPLPAFDTPASGDEHLPRAEELSLYRKHEETPSPALSLDLLKEANRQLELRNQMALYEAYRVMKLREAAREARLLLQRQNLLAQYLRLRQEEQRSSFHSNRYRI</sequence>
<accession>A0AAD3HAL8</accession>
<evidence type="ECO:0000259" key="4">
    <source>
        <dbReference type="Pfam" id="PF00447"/>
    </source>
</evidence>
<dbReference type="GO" id="GO:0043565">
    <property type="term" value="F:sequence-specific DNA binding"/>
    <property type="evidence" value="ECO:0007669"/>
    <property type="project" value="InterPro"/>
</dbReference>
<dbReference type="AlphaFoldDB" id="A0AAD3HAL8"/>
<dbReference type="Pfam" id="PF00447">
    <property type="entry name" value="HSF_DNA-bind"/>
    <property type="match status" value="1"/>
</dbReference>
<comment type="caution">
    <text evidence="5">The sequence shown here is derived from an EMBL/GenBank/DDBJ whole genome shotgun (WGS) entry which is preliminary data.</text>
</comment>
<dbReference type="InterPro" id="IPR000232">
    <property type="entry name" value="HSF_DNA-bd"/>
</dbReference>
<dbReference type="GO" id="GO:0003700">
    <property type="term" value="F:DNA-binding transcription factor activity"/>
    <property type="evidence" value="ECO:0007669"/>
    <property type="project" value="InterPro"/>
</dbReference>
<dbReference type="Gene3D" id="1.10.10.10">
    <property type="entry name" value="Winged helix-like DNA-binding domain superfamily/Winged helix DNA-binding domain"/>
    <property type="match status" value="1"/>
</dbReference>
<evidence type="ECO:0000256" key="3">
    <source>
        <dbReference type="ARBA" id="ARBA00023242"/>
    </source>
</evidence>
<dbReference type="InterPro" id="IPR036388">
    <property type="entry name" value="WH-like_DNA-bd_sf"/>
</dbReference>
<evidence type="ECO:0000313" key="6">
    <source>
        <dbReference type="Proteomes" id="UP001054902"/>
    </source>
</evidence>
<keyword evidence="6" id="KW-1185">Reference proteome</keyword>
<gene>
    <name evidence="5" type="ORF">CTEN210_12580</name>
</gene>
<feature type="domain" description="HSF-type DNA-binding" evidence="4">
    <location>
        <begin position="37"/>
        <end position="129"/>
    </location>
</feature>